<keyword evidence="3" id="KW-1185">Reference proteome</keyword>
<reference evidence="2 3" key="1">
    <citation type="journal article" date="2011" name="J. Bacteriol.">
        <title>Complete genome sequence of the industrial strain Ketogulonicigenium vulgare WSH-001.</title>
        <authorList>
            <person name="Liu L."/>
            <person name="Li Y."/>
            <person name="Zhang J."/>
            <person name="Zhou Z."/>
            <person name="Liu J."/>
            <person name="Li X."/>
            <person name="Zhou J."/>
            <person name="Du G."/>
            <person name="Wang L."/>
            <person name="Chen J."/>
        </authorList>
    </citation>
    <scope>NUCLEOTIDE SEQUENCE [LARGE SCALE GENOMIC DNA]</scope>
    <source>
        <strain evidence="2 3">WSH-001</strain>
    </source>
</reference>
<dbReference type="OrthoDB" id="7210452at2"/>
<feature type="domain" description="Spore protein YkvP/CgeB glycosyl transferase-like" evidence="1">
    <location>
        <begin position="159"/>
        <end position="297"/>
    </location>
</feature>
<dbReference type="Proteomes" id="UP000000692">
    <property type="component" value="Chromosome"/>
</dbReference>
<dbReference type="KEGG" id="kvl:KVU_1882"/>
<dbReference type="InterPro" id="IPR007739">
    <property type="entry name" value="RgpF"/>
</dbReference>
<dbReference type="eggNOG" id="COG4641">
    <property type="taxonomic scope" value="Bacteria"/>
</dbReference>
<dbReference type="eggNOG" id="COG3754">
    <property type="taxonomic scope" value="Bacteria"/>
</dbReference>
<dbReference type="RefSeq" id="WP_013385087.1">
    <property type="nucleotide sequence ID" value="NC_017384.1"/>
</dbReference>
<dbReference type="HOGENOM" id="CLU_381199_0_0_5"/>
<keyword evidence="2" id="KW-0808">Transferase</keyword>
<dbReference type="PATRIC" id="fig|759362.5.peg.1947"/>
<evidence type="ECO:0000313" key="3">
    <source>
        <dbReference type="Proteomes" id="UP000000692"/>
    </source>
</evidence>
<accession>F9Y4A8</accession>
<dbReference type="AlphaFoldDB" id="F9Y4A8"/>
<dbReference type="EMBL" id="CP002018">
    <property type="protein sequence ID" value="AEM41721.1"/>
    <property type="molecule type" value="Genomic_DNA"/>
</dbReference>
<sequence length="726" mass="79976">MFDDNLFIHISVNALRGNGRSWGDTQFAEGLVRAIGRIPGCGAALLFRGEVPDVTPGRDVVLRIVGPYLEEPLPDVPNILWMITPPNLATAGMLRRYQHIFTGAQLMTDYFTSFGIPTTPLMQATEPSHFHPSKREDGAADLPIIFVGSYAPRAERPLVVEAVQSGFDVKIWGMGWEGIVPDRYIQGTRVNYHELAALYARARVVLNSHAPYMAGYGIMSNRSYDALSAGAHVVSDLIPGYEVPDLPELFQARGRIEMVLHLNTLLTSPPITPAARLDMHARVQAGYSFDRRAEQFVQVARRLLAENNVPPCAVRRAPARALDLSSPGVGGETQSQGMLSAAREITAIAGQIGNMSQPAPPAEVYGGVIHPLMADLRQVQRFARTLSDPVQLEQIAAGARRLQEVTDDAANPLPLRVADFERDAMLTRCLRNMPLWAHQPQDYVTETRKRHLVLQPRREAPAPARPIGVFLHLYYQELAPVFAKRLAQIPLPLSLYVSTDTAEKAAQIERALPQAQVRVLPNRGRDIFPKLYGFGDAYADHDIVLHLHGKKSLHSSMLDEWLSHILDCLLGDPADVNRILSLFDSVPRLGIVMPVVHRSVLNAAHWGFNRDIGAELAYRMGMATPLPENDALQFPAGSMFWARTAALQPILDLALEASHFPPEAGQVDGTLAHAVERMLGVVCRAGGYYMLPVAGSSMRYYPRYQQKLGNNRAVAEALAQGAFDVC</sequence>
<dbReference type="Pfam" id="PF05045">
    <property type="entry name" value="RgpF"/>
    <property type="match status" value="1"/>
</dbReference>
<organism evidence="2 3">
    <name type="scientific">Ketogulonicigenium vulgare (strain WSH-001)</name>
    <dbReference type="NCBI Taxonomy" id="759362"/>
    <lineage>
        <taxon>Bacteria</taxon>
        <taxon>Pseudomonadati</taxon>
        <taxon>Pseudomonadota</taxon>
        <taxon>Alphaproteobacteria</taxon>
        <taxon>Rhodobacterales</taxon>
        <taxon>Roseobacteraceae</taxon>
        <taxon>Ketogulonicigenium</taxon>
    </lineage>
</organism>
<gene>
    <name evidence="2" type="ordered locus">KVU_1882</name>
</gene>
<evidence type="ECO:0000313" key="2">
    <source>
        <dbReference type="EMBL" id="AEM41721.1"/>
    </source>
</evidence>
<name>F9Y4A8_KETVW</name>
<protein>
    <submittedName>
        <fullName evidence="2">Glycosyl transferase, group 1</fullName>
    </submittedName>
</protein>
<dbReference type="Pfam" id="PF13524">
    <property type="entry name" value="Glyco_trans_1_2"/>
    <property type="match status" value="1"/>
</dbReference>
<proteinExistence type="predicted"/>
<dbReference type="InterPro" id="IPR055259">
    <property type="entry name" value="YkvP/CgeB_Glyco_trans-like"/>
</dbReference>
<dbReference type="GO" id="GO:0016740">
    <property type="term" value="F:transferase activity"/>
    <property type="evidence" value="ECO:0007669"/>
    <property type="project" value="UniProtKB-KW"/>
</dbReference>
<evidence type="ECO:0000259" key="1">
    <source>
        <dbReference type="Pfam" id="PF13524"/>
    </source>
</evidence>